<sequence>MHHKVSIERIPAADQYGMEFDIERPHPDAILADSTRTSKGITLTWLIPDTDAQEN</sequence>
<name>C1B9B4_RHOOB</name>
<protein>
    <submittedName>
        <fullName evidence="1">Uncharacterized protein</fullName>
    </submittedName>
</protein>
<proteinExistence type="predicted"/>
<dbReference type="Proteomes" id="UP000002212">
    <property type="component" value="Chromosome"/>
</dbReference>
<accession>C1B9B4</accession>
<evidence type="ECO:0000313" key="1">
    <source>
        <dbReference type="EMBL" id="BAH52267.1"/>
    </source>
</evidence>
<reference evidence="1 2" key="1">
    <citation type="submission" date="2009-03" db="EMBL/GenBank/DDBJ databases">
        <title>Comparison of the complete genome sequences of Rhodococcus erythropolis PR4 and Rhodococcus opacus B4.</title>
        <authorList>
            <person name="Takarada H."/>
            <person name="Sekine M."/>
            <person name="Hosoyama A."/>
            <person name="Yamada R."/>
            <person name="Fujisawa T."/>
            <person name="Omata S."/>
            <person name="Shimizu A."/>
            <person name="Tsukatani N."/>
            <person name="Tanikawa S."/>
            <person name="Fujita N."/>
            <person name="Harayama S."/>
        </authorList>
    </citation>
    <scope>NUCLEOTIDE SEQUENCE [LARGE SCALE GENOMIC DNA]</scope>
    <source>
        <strain evidence="1 2">B4</strain>
    </source>
</reference>
<evidence type="ECO:0000313" key="2">
    <source>
        <dbReference type="Proteomes" id="UP000002212"/>
    </source>
</evidence>
<organism evidence="1 2">
    <name type="scientific">Rhodococcus opacus (strain B4)</name>
    <dbReference type="NCBI Taxonomy" id="632772"/>
    <lineage>
        <taxon>Bacteria</taxon>
        <taxon>Bacillati</taxon>
        <taxon>Actinomycetota</taxon>
        <taxon>Actinomycetes</taxon>
        <taxon>Mycobacteriales</taxon>
        <taxon>Nocardiaceae</taxon>
        <taxon>Rhodococcus</taxon>
    </lineage>
</organism>
<dbReference type="HOGENOM" id="CLU_3029446_0_0_11"/>
<dbReference type="PATRIC" id="fig|632772.20.peg.4217"/>
<dbReference type="KEGG" id="rop:ROP_40200"/>
<dbReference type="STRING" id="632772.ROP_40200"/>
<dbReference type="RefSeq" id="WP_012691204.1">
    <property type="nucleotide sequence ID" value="NC_012522.1"/>
</dbReference>
<gene>
    <name evidence="1" type="ordered locus">ROP_40200</name>
</gene>
<dbReference type="EMBL" id="AP011115">
    <property type="protein sequence ID" value="BAH52267.1"/>
    <property type="molecule type" value="Genomic_DNA"/>
</dbReference>
<dbReference type="AlphaFoldDB" id="C1B9B4"/>